<evidence type="ECO:0000256" key="4">
    <source>
        <dbReference type="ARBA" id="ARBA00023136"/>
    </source>
</evidence>
<proteinExistence type="predicted"/>
<dbReference type="EMBL" id="JMFG01000001">
    <property type="protein sequence ID" value="KDA55076.1"/>
    <property type="molecule type" value="Genomic_DNA"/>
</dbReference>
<evidence type="ECO:0000256" key="5">
    <source>
        <dbReference type="SAM" id="MobiDB-lite"/>
    </source>
</evidence>
<dbReference type="AlphaFoldDB" id="A0A062Y3R6"/>
<feature type="transmembrane region" description="Helical" evidence="6">
    <location>
        <begin position="168"/>
        <end position="188"/>
    </location>
</feature>
<evidence type="ECO:0000313" key="8">
    <source>
        <dbReference type="EMBL" id="KDA55076.1"/>
    </source>
</evidence>
<reference evidence="8 9" key="1">
    <citation type="submission" date="2014-04" db="EMBL/GenBank/DDBJ databases">
        <title>The Genome Sequence of Thermoanaerobaculum aquaticum MP-01, The First Cultivated Group 23 Acidobacterium.</title>
        <authorList>
            <person name="Stamps B.W."/>
            <person name="Losey N.A."/>
            <person name="Lawson P.A."/>
            <person name="Stevenson B.S."/>
        </authorList>
    </citation>
    <scope>NUCLEOTIDE SEQUENCE [LARGE SCALE GENOMIC DNA]</scope>
    <source>
        <strain evidence="8 9">MP-01</strain>
    </source>
</reference>
<organism evidence="8 9">
    <name type="scientific">Thermoanaerobaculum aquaticum</name>
    <dbReference type="NCBI Taxonomy" id="1312852"/>
    <lineage>
        <taxon>Bacteria</taxon>
        <taxon>Pseudomonadati</taxon>
        <taxon>Acidobacteriota</taxon>
        <taxon>Thermoanaerobaculia</taxon>
        <taxon>Thermoanaerobaculales</taxon>
        <taxon>Thermoanaerobaculaceae</taxon>
        <taxon>Thermoanaerobaculum</taxon>
    </lineage>
</organism>
<keyword evidence="9" id="KW-1185">Reference proteome</keyword>
<evidence type="ECO:0000313" key="9">
    <source>
        <dbReference type="Proteomes" id="UP000027284"/>
    </source>
</evidence>
<dbReference type="GO" id="GO:0016020">
    <property type="term" value="C:membrane"/>
    <property type="evidence" value="ECO:0007669"/>
    <property type="project" value="UniProtKB-SubCell"/>
</dbReference>
<feature type="compositionally biased region" description="Pro residues" evidence="5">
    <location>
        <begin position="9"/>
        <end position="28"/>
    </location>
</feature>
<dbReference type="InterPro" id="IPR006977">
    <property type="entry name" value="Yip1_dom"/>
</dbReference>
<name>A0A062Y3R6_9BACT</name>
<keyword evidence="3 6" id="KW-1133">Transmembrane helix</keyword>
<dbReference type="RefSeq" id="WP_053334677.1">
    <property type="nucleotide sequence ID" value="NZ_JMFG01000001.1"/>
</dbReference>
<dbReference type="Proteomes" id="UP000027284">
    <property type="component" value="Unassembled WGS sequence"/>
</dbReference>
<evidence type="ECO:0000256" key="3">
    <source>
        <dbReference type="ARBA" id="ARBA00022989"/>
    </source>
</evidence>
<feature type="transmembrane region" description="Helical" evidence="6">
    <location>
        <begin position="73"/>
        <end position="94"/>
    </location>
</feature>
<evidence type="ECO:0000259" key="7">
    <source>
        <dbReference type="Pfam" id="PF04893"/>
    </source>
</evidence>
<evidence type="ECO:0000256" key="2">
    <source>
        <dbReference type="ARBA" id="ARBA00022692"/>
    </source>
</evidence>
<protein>
    <recommendedName>
        <fullName evidence="7">Yip1 domain-containing protein</fullName>
    </recommendedName>
</protein>
<feature type="domain" description="Yip1" evidence="7">
    <location>
        <begin position="51"/>
        <end position="221"/>
    </location>
</feature>
<feature type="region of interest" description="Disordered" evidence="5">
    <location>
        <begin position="1"/>
        <end position="28"/>
    </location>
</feature>
<feature type="transmembrane region" description="Helical" evidence="6">
    <location>
        <begin position="208"/>
        <end position="234"/>
    </location>
</feature>
<dbReference type="OrthoDB" id="5469864at2"/>
<comment type="caution">
    <text evidence="8">The sequence shown here is derived from an EMBL/GenBank/DDBJ whole genome shotgun (WGS) entry which is preliminary data.</text>
</comment>
<gene>
    <name evidence="8" type="ORF">EG19_00195</name>
</gene>
<dbReference type="Pfam" id="PF04893">
    <property type="entry name" value="Yip1"/>
    <property type="match status" value="1"/>
</dbReference>
<accession>A0A062Y3R6</accession>
<evidence type="ECO:0000256" key="1">
    <source>
        <dbReference type="ARBA" id="ARBA00004141"/>
    </source>
</evidence>
<feature type="transmembrane region" description="Helical" evidence="6">
    <location>
        <begin position="114"/>
        <end position="147"/>
    </location>
</feature>
<keyword evidence="4 6" id="KW-0472">Membrane</keyword>
<comment type="subcellular location">
    <subcellularLocation>
        <location evidence="1">Membrane</location>
        <topology evidence="1">Multi-pass membrane protein</topology>
    </subcellularLocation>
</comment>
<evidence type="ECO:0000256" key="6">
    <source>
        <dbReference type="SAM" id="Phobius"/>
    </source>
</evidence>
<keyword evidence="2 6" id="KW-0812">Transmembrane</keyword>
<dbReference type="STRING" id="1312852.EG19_00195"/>
<sequence length="238" mass="25862">MADVMPPSGFEPPQPPTPPEPPFAPPPAPPLLPWEDPAYPRLEALYETAKLVLFNPREAFSRMSLTVSLGKPILFAVILGWVGIIVGQIYQWAFRSTLASLMPGMFARQDMFFSKVASVITVITAPVWVLFGLGLTTLFIHLFLLLFGGAQRGFETTLRTLAYSEATYVFQIIPLVGWIVAVIWWFFVSIVGLAQAHGTTTGRAAGAVLTPVLLCCVCVIAVLVMAGAAIFGALQQLR</sequence>